<reference evidence="1" key="1">
    <citation type="submission" date="2023-04" db="EMBL/GenBank/DDBJ databases">
        <authorList>
            <person name="Vijverberg K."/>
            <person name="Xiong W."/>
            <person name="Schranz E."/>
        </authorList>
    </citation>
    <scope>NUCLEOTIDE SEQUENCE</scope>
</reference>
<gene>
    <name evidence="1" type="ORF">LSALG_LOCUS25016</name>
</gene>
<dbReference type="EMBL" id="OX465081">
    <property type="protein sequence ID" value="CAI9285553.1"/>
    <property type="molecule type" value="Genomic_DNA"/>
</dbReference>
<name>A0AA36E7R1_LACSI</name>
<organism evidence="1 2">
    <name type="scientific">Lactuca saligna</name>
    <name type="common">Willowleaf lettuce</name>
    <dbReference type="NCBI Taxonomy" id="75948"/>
    <lineage>
        <taxon>Eukaryota</taxon>
        <taxon>Viridiplantae</taxon>
        <taxon>Streptophyta</taxon>
        <taxon>Embryophyta</taxon>
        <taxon>Tracheophyta</taxon>
        <taxon>Spermatophyta</taxon>
        <taxon>Magnoliopsida</taxon>
        <taxon>eudicotyledons</taxon>
        <taxon>Gunneridae</taxon>
        <taxon>Pentapetalae</taxon>
        <taxon>asterids</taxon>
        <taxon>campanulids</taxon>
        <taxon>Asterales</taxon>
        <taxon>Asteraceae</taxon>
        <taxon>Cichorioideae</taxon>
        <taxon>Cichorieae</taxon>
        <taxon>Lactucinae</taxon>
        <taxon>Lactuca</taxon>
    </lineage>
</organism>
<protein>
    <submittedName>
        <fullName evidence="1">Uncharacterized protein</fullName>
    </submittedName>
</protein>
<dbReference type="Proteomes" id="UP001177003">
    <property type="component" value="Chromosome 5"/>
</dbReference>
<proteinExistence type="predicted"/>
<accession>A0AA36E7R1</accession>
<keyword evidence="2" id="KW-1185">Reference proteome</keyword>
<evidence type="ECO:0000313" key="1">
    <source>
        <dbReference type="EMBL" id="CAI9285553.1"/>
    </source>
</evidence>
<sequence>MKCLYIQNHIQSILTNTKLFFYEDLEGLKQLQALHEQIVKEAKELKEEVVDASMSHHASAVKELKGVSQQYHSLKSQYTEKVSQLEMAYLIKDVSIKLLEEELAMEKLLML</sequence>
<dbReference type="AlphaFoldDB" id="A0AA36E7R1"/>
<evidence type="ECO:0000313" key="2">
    <source>
        <dbReference type="Proteomes" id="UP001177003"/>
    </source>
</evidence>